<accession>A0AAE4CFM1</accession>
<dbReference type="GO" id="GO:0022857">
    <property type="term" value="F:transmembrane transporter activity"/>
    <property type="evidence" value="ECO:0007669"/>
    <property type="project" value="InterPro"/>
</dbReference>
<dbReference type="PROSITE" id="PS50850">
    <property type="entry name" value="MFS"/>
    <property type="match status" value="1"/>
</dbReference>
<feature type="transmembrane region" description="Helical" evidence="6">
    <location>
        <begin position="381"/>
        <end position="404"/>
    </location>
</feature>
<dbReference type="GO" id="GO:0005886">
    <property type="term" value="C:plasma membrane"/>
    <property type="evidence" value="ECO:0007669"/>
    <property type="project" value="UniProtKB-SubCell"/>
</dbReference>
<dbReference type="Proteomes" id="UP001183643">
    <property type="component" value="Unassembled WGS sequence"/>
</dbReference>
<feature type="transmembrane region" description="Helical" evidence="6">
    <location>
        <begin position="116"/>
        <end position="139"/>
    </location>
</feature>
<organism evidence="8 9">
    <name type="scientific">Catenuloplanes atrovinosus</name>
    <dbReference type="NCBI Taxonomy" id="137266"/>
    <lineage>
        <taxon>Bacteria</taxon>
        <taxon>Bacillati</taxon>
        <taxon>Actinomycetota</taxon>
        <taxon>Actinomycetes</taxon>
        <taxon>Micromonosporales</taxon>
        <taxon>Micromonosporaceae</taxon>
        <taxon>Catenuloplanes</taxon>
    </lineage>
</organism>
<sequence>MSTSPMVLEPAAAVAPSGRRVRGTLLVLAAMLLVALNLRTSITSVGSLLTEVRAGLHLSGLMAGVVTTMPTIAFAVFGAFTPVLVRRFAAPRVLVAAMAALVAGQALRVITDSAVIFVVTGALALSGIAVGNVLMPMLVKQHFPERTGLVTGMYSVSMSIGATVGAAAAVPIAHAFGSWRAGLGVWAILALAAIPLWLPAALRRPSAAPAAVSGAKALARVRPGATRLGWAMAIFFGAQSLSGYAAMGWLPTLFRDAGFAAEHAGLLLGILSVVGVPMGLIMPSLAARVRRLHGLILALAGLMIVSYLGMMLAPHAGAYLWVVVLSIGQSSFPLALTVLGLRARTPEGTVALSAFAQSIGYLFAALGPLLVGYFYGLTGGWTVPMLFLIGIAVLQAVAGLFIAAPRFVEDEQSRLSVEDEQSRLSVEDEQSRLGVEGG</sequence>
<evidence type="ECO:0000256" key="1">
    <source>
        <dbReference type="ARBA" id="ARBA00004651"/>
    </source>
</evidence>
<dbReference type="EMBL" id="JAVDYB010000001">
    <property type="protein sequence ID" value="MDR7279780.1"/>
    <property type="molecule type" value="Genomic_DNA"/>
</dbReference>
<dbReference type="CDD" id="cd17339">
    <property type="entry name" value="MFS_NIMT_CynX_like"/>
    <property type="match status" value="1"/>
</dbReference>
<feature type="transmembrane region" description="Helical" evidence="6">
    <location>
        <begin position="319"/>
        <end position="339"/>
    </location>
</feature>
<dbReference type="InterPro" id="IPR020846">
    <property type="entry name" value="MFS_dom"/>
</dbReference>
<keyword evidence="9" id="KW-1185">Reference proteome</keyword>
<dbReference type="InterPro" id="IPR052524">
    <property type="entry name" value="MFS_Cyanate_Porter"/>
</dbReference>
<feature type="transmembrane region" description="Helical" evidence="6">
    <location>
        <begin position="58"/>
        <end position="81"/>
    </location>
</feature>
<evidence type="ECO:0000313" key="9">
    <source>
        <dbReference type="Proteomes" id="UP001183643"/>
    </source>
</evidence>
<feature type="transmembrane region" description="Helical" evidence="6">
    <location>
        <begin position="294"/>
        <end position="313"/>
    </location>
</feature>
<feature type="domain" description="Major facilitator superfamily (MFS) profile" evidence="7">
    <location>
        <begin position="25"/>
        <end position="407"/>
    </location>
</feature>
<evidence type="ECO:0000256" key="6">
    <source>
        <dbReference type="SAM" id="Phobius"/>
    </source>
</evidence>
<feature type="transmembrane region" description="Helical" evidence="6">
    <location>
        <begin position="93"/>
        <end position="110"/>
    </location>
</feature>
<proteinExistence type="predicted"/>
<feature type="transmembrane region" description="Helical" evidence="6">
    <location>
        <begin position="151"/>
        <end position="173"/>
    </location>
</feature>
<evidence type="ECO:0000256" key="4">
    <source>
        <dbReference type="ARBA" id="ARBA00023136"/>
    </source>
</evidence>
<evidence type="ECO:0000256" key="3">
    <source>
        <dbReference type="ARBA" id="ARBA00022989"/>
    </source>
</evidence>
<dbReference type="SUPFAM" id="SSF103473">
    <property type="entry name" value="MFS general substrate transporter"/>
    <property type="match status" value="1"/>
</dbReference>
<feature type="compositionally biased region" description="Basic and acidic residues" evidence="5">
    <location>
        <begin position="419"/>
        <end position="431"/>
    </location>
</feature>
<protein>
    <submittedName>
        <fullName evidence="8">CP family cyanate transporter-like MFS transporter</fullName>
    </submittedName>
</protein>
<dbReference type="PANTHER" id="PTHR23523:SF2">
    <property type="entry name" value="2-NITROIMIDAZOLE TRANSPORTER"/>
    <property type="match status" value="1"/>
</dbReference>
<evidence type="ECO:0000256" key="2">
    <source>
        <dbReference type="ARBA" id="ARBA00022692"/>
    </source>
</evidence>
<reference evidence="8" key="1">
    <citation type="submission" date="2023-07" db="EMBL/GenBank/DDBJ databases">
        <title>Sequencing the genomes of 1000 actinobacteria strains.</title>
        <authorList>
            <person name="Klenk H.-P."/>
        </authorList>
    </citation>
    <scope>NUCLEOTIDE SEQUENCE</scope>
    <source>
        <strain evidence="8">DSM 44707</strain>
    </source>
</reference>
<dbReference type="PANTHER" id="PTHR23523">
    <property type="match status" value="1"/>
</dbReference>
<name>A0AAE4CFM1_9ACTN</name>
<keyword evidence="2 6" id="KW-0812">Transmembrane</keyword>
<evidence type="ECO:0000259" key="7">
    <source>
        <dbReference type="PROSITE" id="PS50850"/>
    </source>
</evidence>
<feature type="transmembrane region" description="Helical" evidence="6">
    <location>
        <begin position="228"/>
        <end position="251"/>
    </location>
</feature>
<evidence type="ECO:0000256" key="5">
    <source>
        <dbReference type="SAM" id="MobiDB-lite"/>
    </source>
</evidence>
<dbReference type="Gene3D" id="1.20.1250.20">
    <property type="entry name" value="MFS general substrate transporter like domains"/>
    <property type="match status" value="2"/>
</dbReference>
<keyword evidence="4 6" id="KW-0472">Membrane</keyword>
<feature type="transmembrane region" description="Helical" evidence="6">
    <location>
        <begin position="179"/>
        <end position="198"/>
    </location>
</feature>
<dbReference type="AlphaFoldDB" id="A0AAE4CFM1"/>
<comment type="caution">
    <text evidence="8">The sequence shown here is derived from an EMBL/GenBank/DDBJ whole genome shotgun (WGS) entry which is preliminary data.</text>
</comment>
<dbReference type="InterPro" id="IPR036259">
    <property type="entry name" value="MFS_trans_sf"/>
</dbReference>
<evidence type="ECO:0000313" key="8">
    <source>
        <dbReference type="EMBL" id="MDR7279780.1"/>
    </source>
</evidence>
<gene>
    <name evidence="8" type="ORF">J2S41_006558</name>
</gene>
<comment type="subcellular location">
    <subcellularLocation>
        <location evidence="1">Cell membrane</location>
        <topology evidence="1">Multi-pass membrane protein</topology>
    </subcellularLocation>
</comment>
<feature type="transmembrane region" description="Helical" evidence="6">
    <location>
        <begin position="263"/>
        <end position="282"/>
    </location>
</feature>
<feature type="region of interest" description="Disordered" evidence="5">
    <location>
        <begin position="419"/>
        <end position="438"/>
    </location>
</feature>
<feature type="transmembrane region" description="Helical" evidence="6">
    <location>
        <begin position="351"/>
        <end position="375"/>
    </location>
</feature>
<feature type="transmembrane region" description="Helical" evidence="6">
    <location>
        <begin position="21"/>
        <end position="38"/>
    </location>
</feature>
<dbReference type="InterPro" id="IPR011701">
    <property type="entry name" value="MFS"/>
</dbReference>
<keyword evidence="3 6" id="KW-1133">Transmembrane helix</keyword>
<dbReference type="Pfam" id="PF07690">
    <property type="entry name" value="MFS_1"/>
    <property type="match status" value="1"/>
</dbReference>